<dbReference type="EMBL" id="CM047940">
    <property type="protein sequence ID" value="KAI9903878.1"/>
    <property type="molecule type" value="Genomic_DNA"/>
</dbReference>
<evidence type="ECO:0000313" key="1">
    <source>
        <dbReference type="EMBL" id="KAI9903878.1"/>
    </source>
</evidence>
<comment type="caution">
    <text evidence="1">The sequence shown here is derived from an EMBL/GenBank/DDBJ whole genome shotgun (WGS) entry which is preliminary data.</text>
</comment>
<evidence type="ECO:0000313" key="2">
    <source>
        <dbReference type="Proteomes" id="UP001163324"/>
    </source>
</evidence>
<keyword evidence="2" id="KW-1185">Reference proteome</keyword>
<organism evidence="1 2">
    <name type="scientific">Trichothecium roseum</name>
    <dbReference type="NCBI Taxonomy" id="47278"/>
    <lineage>
        <taxon>Eukaryota</taxon>
        <taxon>Fungi</taxon>
        <taxon>Dikarya</taxon>
        <taxon>Ascomycota</taxon>
        <taxon>Pezizomycotina</taxon>
        <taxon>Sordariomycetes</taxon>
        <taxon>Hypocreomycetidae</taxon>
        <taxon>Hypocreales</taxon>
        <taxon>Hypocreales incertae sedis</taxon>
        <taxon>Trichothecium</taxon>
    </lineage>
</organism>
<dbReference type="Proteomes" id="UP001163324">
    <property type="component" value="Chromosome 1"/>
</dbReference>
<gene>
    <name evidence="1" type="ORF">N3K66_000407</name>
</gene>
<protein>
    <submittedName>
        <fullName evidence="1">Uncharacterized protein</fullName>
    </submittedName>
</protein>
<accession>A0ACC0VEJ2</accession>
<name>A0ACC0VEJ2_9HYPO</name>
<reference evidence="1" key="1">
    <citation type="submission" date="2022-10" db="EMBL/GenBank/DDBJ databases">
        <title>Complete Genome of Trichothecium roseum strain YXFP-22015, a Plant Pathogen Isolated from Citrus.</title>
        <authorList>
            <person name="Wang Y."/>
            <person name="Zhu L."/>
        </authorList>
    </citation>
    <scope>NUCLEOTIDE SEQUENCE</scope>
    <source>
        <strain evidence="1">YXFP-22015</strain>
    </source>
</reference>
<sequence length="435" mass="46820">MEGDGPEEGEALVLTTQRPDESTRIWTSTQPLWGPAFTLEGYLGRERRQQHIPLARDGGLVPRLLTLGGDSSSSATTPASGAIAAAATDGDNDANDAENGAEKPRPILSSCETLRKRIAYASGSAPPRIGHAYGVGSVFTPPESRGRGYAGKMLSALADALTDTDGHGNERVDGNGDREGAVASVLYSDIGKQFYGRLGWQPFASAHVEFPASAGQPVPSSVALLGDEDLPALAARDEQLILSELQNNTTDTNNSNNSNSGNSGNSGSSKKTRVALLPDVDTLRWHLAREAFTCESLHAKVPSAHGALHACPDGSRVWVVWQRNYSSAVTDPPDQNNKLYILRLVVENPRLPDDDLRAALDGVLGAARREAAAWWCAKVEMWNPDARTRRVVEGLEGWQAKHVDRESDSIASLRWFGQGSTDDVEWIANEKFGWC</sequence>
<proteinExistence type="predicted"/>